<dbReference type="InterPro" id="IPR018303">
    <property type="entry name" value="ATPase_P-typ_P_site"/>
</dbReference>
<dbReference type="InterPro" id="IPR023298">
    <property type="entry name" value="ATPase_P-typ_TM_dom_sf"/>
</dbReference>
<keyword evidence="12 13" id="KW-0472">Membrane</keyword>
<dbReference type="CDD" id="cd00371">
    <property type="entry name" value="HMA"/>
    <property type="match status" value="1"/>
</dbReference>
<dbReference type="Proteomes" id="UP000886384">
    <property type="component" value="Unassembled WGS sequence"/>
</dbReference>
<dbReference type="InterPro" id="IPR017969">
    <property type="entry name" value="Heavy-metal-associated_CS"/>
</dbReference>
<dbReference type="NCBIfam" id="TIGR01494">
    <property type="entry name" value="ATPase_P-type"/>
    <property type="match status" value="1"/>
</dbReference>
<dbReference type="InterPro" id="IPR008250">
    <property type="entry name" value="ATPase_P-typ_transduc_dom_A_sf"/>
</dbReference>
<evidence type="ECO:0000256" key="13">
    <source>
        <dbReference type="SAM" id="Phobius"/>
    </source>
</evidence>
<keyword evidence="6 13" id="KW-0812">Transmembrane</keyword>
<comment type="subcellular location">
    <subcellularLocation>
        <location evidence="1">Cell membrane</location>
        <topology evidence="1">Multi-pass membrane protein</topology>
    </subcellularLocation>
</comment>
<feature type="domain" description="HMA" evidence="14">
    <location>
        <begin position="89"/>
        <end position="155"/>
    </location>
</feature>
<feature type="transmembrane region" description="Helical" evidence="13">
    <location>
        <begin position="268"/>
        <end position="287"/>
    </location>
</feature>
<dbReference type="GO" id="GO:0043682">
    <property type="term" value="F:P-type divalent copper transporter activity"/>
    <property type="evidence" value="ECO:0007669"/>
    <property type="project" value="TreeGrafter"/>
</dbReference>
<name>A0A7C1VMK3_9GAMM</name>
<dbReference type="PROSITE" id="PS01047">
    <property type="entry name" value="HMA_1"/>
    <property type="match status" value="1"/>
</dbReference>
<dbReference type="SUPFAM" id="SSF55008">
    <property type="entry name" value="HMA, heavy metal-associated domain"/>
    <property type="match status" value="1"/>
</dbReference>
<feature type="transmembrane region" description="Helical" evidence="13">
    <location>
        <begin position="421"/>
        <end position="442"/>
    </location>
</feature>
<dbReference type="InterPro" id="IPR001757">
    <property type="entry name" value="P_typ_ATPase"/>
</dbReference>
<evidence type="ECO:0000256" key="1">
    <source>
        <dbReference type="ARBA" id="ARBA00004651"/>
    </source>
</evidence>
<dbReference type="GO" id="GO:0016887">
    <property type="term" value="F:ATP hydrolysis activity"/>
    <property type="evidence" value="ECO:0007669"/>
    <property type="project" value="InterPro"/>
</dbReference>
<keyword evidence="7" id="KW-0479">Metal-binding</keyword>
<dbReference type="Gene3D" id="3.40.50.1000">
    <property type="entry name" value="HAD superfamily/HAD-like"/>
    <property type="match status" value="1"/>
</dbReference>
<dbReference type="SUPFAM" id="SSF81665">
    <property type="entry name" value="Calcium ATPase, transmembrane domain M"/>
    <property type="match status" value="1"/>
</dbReference>
<evidence type="ECO:0000256" key="4">
    <source>
        <dbReference type="ARBA" id="ARBA00022475"/>
    </source>
</evidence>
<dbReference type="GO" id="GO:0055070">
    <property type="term" value="P:copper ion homeostasis"/>
    <property type="evidence" value="ECO:0007669"/>
    <property type="project" value="TreeGrafter"/>
</dbReference>
<evidence type="ECO:0000256" key="7">
    <source>
        <dbReference type="ARBA" id="ARBA00022723"/>
    </source>
</evidence>
<dbReference type="PANTHER" id="PTHR43520">
    <property type="entry name" value="ATP7, ISOFORM B"/>
    <property type="match status" value="1"/>
</dbReference>
<evidence type="ECO:0000256" key="9">
    <source>
        <dbReference type="ARBA" id="ARBA00022967"/>
    </source>
</evidence>
<dbReference type="AlphaFoldDB" id="A0A7C1VMK3"/>
<keyword evidence="11" id="KW-0406">Ion transport</keyword>
<dbReference type="EMBL" id="DRHY01000027">
    <property type="protein sequence ID" value="HEC72946.1"/>
    <property type="molecule type" value="Genomic_DNA"/>
</dbReference>
<keyword evidence="5" id="KW-0597">Phosphoprotein</keyword>
<dbReference type="PROSITE" id="PS50846">
    <property type="entry name" value="HMA_2"/>
    <property type="match status" value="1"/>
</dbReference>
<evidence type="ECO:0000256" key="12">
    <source>
        <dbReference type="ARBA" id="ARBA00023136"/>
    </source>
</evidence>
<dbReference type="PANTHER" id="PTHR43520:SF5">
    <property type="entry name" value="CATION-TRANSPORTING P-TYPE ATPASE-RELATED"/>
    <property type="match status" value="1"/>
</dbReference>
<evidence type="ECO:0000256" key="6">
    <source>
        <dbReference type="ARBA" id="ARBA00022692"/>
    </source>
</evidence>
<dbReference type="FunFam" id="2.70.150.10:FF:000002">
    <property type="entry name" value="Copper-transporting ATPase 1, putative"/>
    <property type="match status" value="1"/>
</dbReference>
<dbReference type="PRINTS" id="PR00119">
    <property type="entry name" value="CATATPASE"/>
</dbReference>
<evidence type="ECO:0000256" key="10">
    <source>
        <dbReference type="ARBA" id="ARBA00022989"/>
    </source>
</evidence>
<organism evidence="15">
    <name type="scientific">Methylophaga aminisulfidivorans</name>
    <dbReference type="NCBI Taxonomy" id="230105"/>
    <lineage>
        <taxon>Bacteria</taxon>
        <taxon>Pseudomonadati</taxon>
        <taxon>Pseudomonadota</taxon>
        <taxon>Gammaproteobacteria</taxon>
        <taxon>Thiotrichales</taxon>
        <taxon>Piscirickettsiaceae</taxon>
        <taxon>Methylophaga</taxon>
    </lineage>
</organism>
<feature type="transmembrane region" description="Helical" evidence="13">
    <location>
        <begin position="206"/>
        <end position="227"/>
    </location>
</feature>
<dbReference type="Pfam" id="PF00403">
    <property type="entry name" value="HMA"/>
    <property type="match status" value="1"/>
</dbReference>
<keyword evidence="3" id="KW-0813">Transport</keyword>
<dbReference type="InterPro" id="IPR006121">
    <property type="entry name" value="HMA_dom"/>
</dbReference>
<dbReference type="InterPro" id="IPR021993">
    <property type="entry name" value="ATPase-cat-bd"/>
</dbReference>
<dbReference type="InterPro" id="IPR023214">
    <property type="entry name" value="HAD_sf"/>
</dbReference>
<proteinExistence type="inferred from homology"/>
<dbReference type="GO" id="GO:0005524">
    <property type="term" value="F:ATP binding"/>
    <property type="evidence" value="ECO:0007669"/>
    <property type="project" value="InterPro"/>
</dbReference>
<feature type="transmembrane region" description="Helical" evidence="13">
    <location>
        <begin position="173"/>
        <end position="194"/>
    </location>
</feature>
<dbReference type="Pfam" id="PF12156">
    <property type="entry name" value="ATPase-cat_bd"/>
    <property type="match status" value="1"/>
</dbReference>
<gene>
    <name evidence="15" type="ORF">ENI26_01085</name>
</gene>
<evidence type="ECO:0000313" key="15">
    <source>
        <dbReference type="EMBL" id="HEC72946.1"/>
    </source>
</evidence>
<feature type="non-terminal residue" evidence="15">
    <location>
        <position position="530"/>
    </location>
</feature>
<dbReference type="GO" id="GO:0005886">
    <property type="term" value="C:plasma membrane"/>
    <property type="evidence" value="ECO:0007669"/>
    <property type="project" value="UniProtKB-SubCell"/>
</dbReference>
<dbReference type="PROSITE" id="PS00154">
    <property type="entry name" value="ATPASE_E1_E2"/>
    <property type="match status" value="1"/>
</dbReference>
<dbReference type="Gene3D" id="3.30.70.100">
    <property type="match status" value="1"/>
</dbReference>
<dbReference type="InterPro" id="IPR036163">
    <property type="entry name" value="HMA_dom_sf"/>
</dbReference>
<feature type="transmembrane region" description="Helical" evidence="13">
    <location>
        <begin position="239"/>
        <end position="256"/>
    </location>
</feature>
<keyword evidence="4" id="KW-1003">Cell membrane</keyword>
<dbReference type="InterPro" id="IPR059000">
    <property type="entry name" value="ATPase_P-type_domA"/>
</dbReference>
<comment type="similarity">
    <text evidence="2">Belongs to the cation transport ATPase (P-type) (TC 3.A.3) family. Type IB subfamily.</text>
</comment>
<dbReference type="Pfam" id="PF00122">
    <property type="entry name" value="E1-E2_ATPase"/>
    <property type="match status" value="1"/>
</dbReference>
<keyword evidence="8" id="KW-0460">Magnesium</keyword>
<sequence length="530" mass="57489">MSDTCFHCKLSVDEESAVNALISGEKQTFCCHGCKSVCETIHSAGLASFYDKTPQGENLAPPPQATAELAAFDLDDVQAEYIDISQSNRTMILLVEGIHCAACVWLIENALQKIEGISNAEVNLAGKRLKLSWNNERIALSAILAELAKIGYGAVPFDPNLAEGALAKRHRSLLYRMAFAGFAMMNMMWISIALYSGASDGEFKTWFYWIGLIIATPTLLYSGYPFLKSALTGLKQRHLTMDLPIAIGATSTYFYSTYVTVYGIENGHVYFDTVVNFLFVILVGRYLEAIFKKQAVSATTRMLELQPKLATLVTEDTTRVVPIRTVQVGDTVLVRPGQKIPVDGVIISGKSAVNESLLTGESLPIFKQTGDYVVAGSLNGEGAFHVQVDKVLRHTALAKIVAMMDDAQASKAPIQTLADKIVPWFVLITLTLATLTFVYWVQFDFETALLAATSVLVVTCPCAFGLATPMAVAVATGVGATQGILVKRGEVLERLSKVTAYVFDKTGTLTDGDLTVVGVTSFNDLSEHQV</sequence>
<comment type="caution">
    <text evidence="15">The sequence shown here is derived from an EMBL/GenBank/DDBJ whole genome shotgun (WGS) entry which is preliminary data.</text>
</comment>
<evidence type="ECO:0000256" key="2">
    <source>
        <dbReference type="ARBA" id="ARBA00006024"/>
    </source>
</evidence>
<protein>
    <submittedName>
        <fullName evidence="15">Heavy metal translocating P-type ATPase</fullName>
    </submittedName>
</protein>
<evidence type="ECO:0000256" key="3">
    <source>
        <dbReference type="ARBA" id="ARBA00022448"/>
    </source>
</evidence>
<evidence type="ECO:0000256" key="8">
    <source>
        <dbReference type="ARBA" id="ARBA00022842"/>
    </source>
</evidence>
<keyword evidence="10 13" id="KW-1133">Transmembrane helix</keyword>
<dbReference type="GO" id="GO:0005507">
    <property type="term" value="F:copper ion binding"/>
    <property type="evidence" value="ECO:0007669"/>
    <property type="project" value="TreeGrafter"/>
</dbReference>
<evidence type="ECO:0000259" key="14">
    <source>
        <dbReference type="PROSITE" id="PS50846"/>
    </source>
</evidence>
<evidence type="ECO:0000256" key="11">
    <source>
        <dbReference type="ARBA" id="ARBA00023065"/>
    </source>
</evidence>
<accession>A0A7C1VMK3</accession>
<dbReference type="SUPFAM" id="SSF81653">
    <property type="entry name" value="Calcium ATPase, transduction domain A"/>
    <property type="match status" value="1"/>
</dbReference>
<evidence type="ECO:0000256" key="5">
    <source>
        <dbReference type="ARBA" id="ARBA00022553"/>
    </source>
</evidence>
<keyword evidence="9" id="KW-1278">Translocase</keyword>
<dbReference type="Gene3D" id="2.70.150.10">
    <property type="entry name" value="Calcium-transporting ATPase, cytoplasmic transduction domain A"/>
    <property type="match status" value="1"/>
</dbReference>
<feature type="transmembrane region" description="Helical" evidence="13">
    <location>
        <begin position="448"/>
        <end position="478"/>
    </location>
</feature>
<reference evidence="15" key="1">
    <citation type="journal article" date="2020" name="mSystems">
        <title>Genome- and Community-Level Interaction Insights into Carbon Utilization and Element Cycling Functions of Hydrothermarchaeota in Hydrothermal Sediment.</title>
        <authorList>
            <person name="Zhou Z."/>
            <person name="Liu Y."/>
            <person name="Xu W."/>
            <person name="Pan J."/>
            <person name="Luo Z.H."/>
            <person name="Li M."/>
        </authorList>
    </citation>
    <scope>NUCLEOTIDE SEQUENCE [LARGE SCALE GENOMIC DNA]</scope>
    <source>
        <strain evidence="15">HyVt-380</strain>
    </source>
</reference>